<evidence type="ECO:0000256" key="3">
    <source>
        <dbReference type="ARBA" id="ARBA00020824"/>
    </source>
</evidence>
<proteinExistence type="inferred from homology"/>
<sequence length="618" mass="68848">MFINAYLKKDNMAAYRLLLQTTDDSLFLVQQPGRVVWLREEALAEVVTMTTVDLPLSATDAELEGEFGKKADGLFALLWRRLTSQAQLASTWIMHAWIIITSTAWTSRRDRAVLEEERQRAMGESGRSGLVPSRDSFNTHKMLVMVTASGKLLGLESRSGAILWRLWAPNLDAKRGSVTGDAKDKDLTVGGWKLGGLFVQRGSAHFPHPPLASLLLQHQETGKSHLMIFNPVYGVLSSIPEPKLKRPVLQAAVLNHMGPNFTRPLLLLHDDLSVSCFPSSSSFHSLIDSMASSIFFYIVDPAHRSICGFQFLKGMKAHHIWEVAIPEGHKVLEVAGKHPGETVHSQGRVLGDRSVLYKYVNPHLVAVAMQVAENQPDKASVMLYLLDGVTGRVVYSVTLRRARSPLRLVHTENWLVVLYWNPKARRSELWILELYEGIARHNETAFSSLERPFAGPLALQQAYVLPGRAGPLQVTLTERGITSRHILVALQSGGIVSLPKAFLDPRRPEVPGEQSREEGLIPYSPELPLPTEWFINYNQTVAAVRGLHTAVTGLESTCLVIAYGLDLFSTRVHPSKMFDILKDDFDFILISVVSVSLCLAAILSKRLAQVKMLNRSWR</sequence>
<dbReference type="PANTHER" id="PTHR21573">
    <property type="entry name" value="ER MEMBRANE PROTEIN COMPLEX SUBUNIT 1"/>
    <property type="match status" value="1"/>
</dbReference>
<dbReference type="Pfam" id="PF07774">
    <property type="entry name" value="EMC1_C"/>
    <property type="match status" value="1"/>
</dbReference>
<keyword evidence="6" id="KW-0256">Endoplasmic reticulum</keyword>
<evidence type="ECO:0000256" key="7">
    <source>
        <dbReference type="ARBA" id="ARBA00022989"/>
    </source>
</evidence>
<dbReference type="InterPro" id="IPR058545">
    <property type="entry name" value="Beta-prop_EMC1_1st"/>
</dbReference>
<evidence type="ECO:0000313" key="14">
    <source>
        <dbReference type="Proteomes" id="UP000694388"/>
    </source>
</evidence>
<dbReference type="OMA" id="PIPEQKL"/>
<evidence type="ECO:0000256" key="6">
    <source>
        <dbReference type="ARBA" id="ARBA00022824"/>
    </source>
</evidence>
<comment type="subcellular location">
    <subcellularLocation>
        <location evidence="1">Endoplasmic reticulum membrane</location>
        <topology evidence="1">Single-pass type I membrane protein</topology>
    </subcellularLocation>
</comment>
<evidence type="ECO:0000259" key="11">
    <source>
        <dbReference type="Pfam" id="PF07774"/>
    </source>
</evidence>
<reference evidence="13" key="1">
    <citation type="submission" date="2025-08" db="UniProtKB">
        <authorList>
            <consortium name="Ensembl"/>
        </authorList>
    </citation>
    <scope>IDENTIFICATION</scope>
</reference>
<dbReference type="Proteomes" id="UP000694388">
    <property type="component" value="Unplaced"/>
</dbReference>
<comment type="similarity">
    <text evidence="2">Belongs to the EMC1 family.</text>
</comment>
<keyword evidence="9" id="KW-0325">Glycoprotein</keyword>
<evidence type="ECO:0000256" key="2">
    <source>
        <dbReference type="ARBA" id="ARBA00007904"/>
    </source>
</evidence>
<dbReference type="PANTHER" id="PTHR21573:SF0">
    <property type="entry name" value="ER MEMBRANE PROTEIN COMPLEX SUBUNIT 1"/>
    <property type="match status" value="1"/>
</dbReference>
<organism evidence="13 14">
    <name type="scientific">Eptatretus burgeri</name>
    <name type="common">Inshore hagfish</name>
    <dbReference type="NCBI Taxonomy" id="7764"/>
    <lineage>
        <taxon>Eukaryota</taxon>
        <taxon>Metazoa</taxon>
        <taxon>Chordata</taxon>
        <taxon>Craniata</taxon>
        <taxon>Vertebrata</taxon>
        <taxon>Cyclostomata</taxon>
        <taxon>Myxini</taxon>
        <taxon>Myxiniformes</taxon>
        <taxon>Myxinidae</taxon>
        <taxon>Eptatretinae</taxon>
        <taxon>Eptatretus</taxon>
    </lineage>
</organism>
<feature type="transmembrane region" description="Helical" evidence="10">
    <location>
        <begin position="587"/>
        <end position="608"/>
    </location>
</feature>
<evidence type="ECO:0000256" key="1">
    <source>
        <dbReference type="ARBA" id="ARBA00004115"/>
    </source>
</evidence>
<dbReference type="GO" id="GO:0034975">
    <property type="term" value="P:protein folding in endoplasmic reticulum"/>
    <property type="evidence" value="ECO:0007669"/>
    <property type="project" value="TreeGrafter"/>
</dbReference>
<evidence type="ECO:0000313" key="13">
    <source>
        <dbReference type="Ensembl" id="ENSEBUP00000026598.1"/>
    </source>
</evidence>
<evidence type="ECO:0000256" key="8">
    <source>
        <dbReference type="ARBA" id="ARBA00023136"/>
    </source>
</evidence>
<dbReference type="Ensembl" id="ENSEBUT00000027174.1">
    <property type="protein sequence ID" value="ENSEBUP00000026598.1"/>
    <property type="gene ID" value="ENSEBUG00000016378.1"/>
</dbReference>
<protein>
    <recommendedName>
        <fullName evidence="3">ER membrane protein complex subunit 1</fullName>
    </recommendedName>
</protein>
<feature type="domain" description="EMC1 first beta-propeller" evidence="12">
    <location>
        <begin position="1"/>
        <end position="41"/>
    </location>
</feature>
<dbReference type="InterPro" id="IPR026895">
    <property type="entry name" value="EMC1"/>
</dbReference>
<dbReference type="Pfam" id="PF25293">
    <property type="entry name" value="Beta-prop_EMC1_N"/>
    <property type="match status" value="1"/>
</dbReference>
<evidence type="ECO:0000256" key="5">
    <source>
        <dbReference type="ARBA" id="ARBA00022729"/>
    </source>
</evidence>
<evidence type="ECO:0000256" key="10">
    <source>
        <dbReference type="SAM" id="Phobius"/>
    </source>
</evidence>
<keyword evidence="14" id="KW-1185">Reference proteome</keyword>
<dbReference type="GeneTree" id="ENSGT00390000002461"/>
<dbReference type="AlphaFoldDB" id="A0A8C4X1V4"/>
<feature type="domain" description="ER membrane protein complex subunit 1 C-terminal" evidence="11">
    <location>
        <begin position="411"/>
        <end position="617"/>
    </location>
</feature>
<dbReference type="InterPro" id="IPR011678">
    <property type="entry name" value="EMC1_C"/>
</dbReference>
<dbReference type="GO" id="GO:0072546">
    <property type="term" value="C:EMC complex"/>
    <property type="evidence" value="ECO:0007669"/>
    <property type="project" value="InterPro"/>
</dbReference>
<accession>A0A8C4X1V4</accession>
<keyword evidence="4 10" id="KW-0812">Transmembrane</keyword>
<evidence type="ECO:0000256" key="4">
    <source>
        <dbReference type="ARBA" id="ARBA00022692"/>
    </source>
</evidence>
<evidence type="ECO:0000259" key="12">
    <source>
        <dbReference type="Pfam" id="PF25293"/>
    </source>
</evidence>
<keyword evidence="5" id="KW-0732">Signal</keyword>
<keyword evidence="7 10" id="KW-1133">Transmembrane helix</keyword>
<reference evidence="13" key="2">
    <citation type="submission" date="2025-09" db="UniProtKB">
        <authorList>
            <consortium name="Ensembl"/>
        </authorList>
    </citation>
    <scope>IDENTIFICATION</scope>
</reference>
<name>A0A8C4X1V4_EPTBU</name>
<keyword evidence="8 10" id="KW-0472">Membrane</keyword>
<evidence type="ECO:0000256" key="9">
    <source>
        <dbReference type="ARBA" id="ARBA00023180"/>
    </source>
</evidence>